<protein>
    <submittedName>
        <fullName evidence="4">Amidophosphoribosyltransferase</fullName>
    </submittedName>
    <submittedName>
        <fullName evidence="5">ComF family protein</fullName>
    </submittedName>
</protein>
<feature type="domain" description="Phosphoribosyltransferase" evidence="2">
    <location>
        <begin position="145"/>
        <end position="230"/>
    </location>
</feature>
<reference evidence="5 6" key="3">
    <citation type="submission" date="2020-08" db="EMBL/GenBank/DDBJ databases">
        <title>Genomic Encyclopedia of Type Strains, Phase IV (KMG-IV): sequencing the most valuable type-strain genomes for metagenomic binning, comparative biology and taxonomic classification.</title>
        <authorList>
            <person name="Goeker M."/>
        </authorList>
    </citation>
    <scope>NUCLEOTIDE SEQUENCE [LARGE SCALE GENOMIC DNA]</scope>
    <source>
        <strain evidence="5 6">DSM 24105</strain>
    </source>
</reference>
<evidence type="ECO:0000256" key="1">
    <source>
        <dbReference type="ARBA" id="ARBA00008007"/>
    </source>
</evidence>
<dbReference type="Proteomes" id="UP001156881">
    <property type="component" value="Unassembled WGS sequence"/>
</dbReference>
<evidence type="ECO:0000259" key="2">
    <source>
        <dbReference type="Pfam" id="PF00156"/>
    </source>
</evidence>
<dbReference type="PANTHER" id="PTHR47505:SF1">
    <property type="entry name" value="DNA UTILIZATION PROTEIN YHGH"/>
    <property type="match status" value="1"/>
</dbReference>
<dbReference type="PANTHER" id="PTHR47505">
    <property type="entry name" value="DNA UTILIZATION PROTEIN YHGH"/>
    <property type="match status" value="1"/>
</dbReference>
<keyword evidence="7" id="KW-1185">Reference proteome</keyword>
<sequence length="233" mass="25080">MVYPPTCIACGQATAQPHALCPPCWSGLRLIERPFCERLGTPFALDLGVGTLLSPRAIAEPPVFQRARAVALYDGTAQDLVHRLKYGDRLDLGRPMARMMASAGAELIADADLIVPVPLHALRLWRRRFNQAALLARGVAKASSLPCDVRALARVKRTRPQVGLTRAQRAENLQGAFRVPEAAKPRIAGRRVLLVDDVATTGSTGNAASRALMRGGARQVDLLTFATVSAETT</sequence>
<dbReference type="InterPro" id="IPR029057">
    <property type="entry name" value="PRTase-like"/>
</dbReference>
<evidence type="ECO:0000313" key="4">
    <source>
        <dbReference type="EMBL" id="GLS42900.1"/>
    </source>
</evidence>
<dbReference type="EMBL" id="JACIDN010000002">
    <property type="protein sequence ID" value="MBB3901326.1"/>
    <property type="molecule type" value="Genomic_DNA"/>
</dbReference>
<reference evidence="4" key="1">
    <citation type="journal article" date="2014" name="Int. J. Syst. Evol. Microbiol.">
        <title>Complete genome of a new Firmicutes species belonging to the dominant human colonic microbiota ('Ruminococcus bicirculans') reveals two chromosomes and a selective capacity to utilize plant glucans.</title>
        <authorList>
            <consortium name="NISC Comparative Sequencing Program"/>
            <person name="Wegmann U."/>
            <person name="Louis P."/>
            <person name="Goesmann A."/>
            <person name="Henrissat B."/>
            <person name="Duncan S.H."/>
            <person name="Flint H.J."/>
        </authorList>
    </citation>
    <scope>NUCLEOTIDE SEQUENCE</scope>
    <source>
        <strain evidence="4">NBRC 107710</strain>
    </source>
</reference>
<comment type="caution">
    <text evidence="5">The sequence shown here is derived from an EMBL/GenBank/DDBJ whole genome shotgun (WGS) entry which is preliminary data.</text>
</comment>
<dbReference type="AlphaFoldDB" id="A0A7W6F5W6"/>
<dbReference type="EMBL" id="BSPG01000003">
    <property type="protein sequence ID" value="GLS42900.1"/>
    <property type="molecule type" value="Genomic_DNA"/>
</dbReference>
<reference evidence="7" key="2">
    <citation type="journal article" date="2019" name="Int. J. Syst. Evol. Microbiol.">
        <title>The Global Catalogue of Microorganisms (GCM) 10K type strain sequencing project: providing services to taxonomists for standard genome sequencing and annotation.</title>
        <authorList>
            <consortium name="The Broad Institute Genomics Platform"/>
            <consortium name="The Broad Institute Genome Sequencing Center for Infectious Disease"/>
            <person name="Wu L."/>
            <person name="Ma J."/>
        </authorList>
    </citation>
    <scope>NUCLEOTIDE SEQUENCE [LARGE SCALE GENOMIC DNA]</scope>
    <source>
        <strain evidence="7">NBRC 107710</strain>
    </source>
</reference>
<gene>
    <name evidence="4" type="ORF">GCM10007884_08850</name>
    <name evidence="5" type="ORF">GGR33_000812</name>
</gene>
<evidence type="ECO:0000313" key="5">
    <source>
        <dbReference type="EMBL" id="MBB3901326.1"/>
    </source>
</evidence>
<evidence type="ECO:0000313" key="7">
    <source>
        <dbReference type="Proteomes" id="UP001156881"/>
    </source>
</evidence>
<dbReference type="InterPro" id="IPR000836">
    <property type="entry name" value="PRTase_dom"/>
</dbReference>
<dbReference type="InterPro" id="IPR044005">
    <property type="entry name" value="DZR_2"/>
</dbReference>
<dbReference type="Pfam" id="PF00156">
    <property type="entry name" value="Pribosyltran"/>
    <property type="match status" value="1"/>
</dbReference>
<dbReference type="Proteomes" id="UP000517759">
    <property type="component" value="Unassembled WGS sequence"/>
</dbReference>
<evidence type="ECO:0000313" key="6">
    <source>
        <dbReference type="Proteomes" id="UP000517759"/>
    </source>
</evidence>
<accession>A0A7W6F5W6</accession>
<organism evidence="5 6">
    <name type="scientific">Methylobacterium brachythecii</name>
    <dbReference type="NCBI Taxonomy" id="1176177"/>
    <lineage>
        <taxon>Bacteria</taxon>
        <taxon>Pseudomonadati</taxon>
        <taxon>Pseudomonadota</taxon>
        <taxon>Alphaproteobacteria</taxon>
        <taxon>Hyphomicrobiales</taxon>
        <taxon>Methylobacteriaceae</taxon>
        <taxon>Methylobacterium</taxon>
    </lineage>
</organism>
<reference evidence="4" key="4">
    <citation type="submission" date="2023-01" db="EMBL/GenBank/DDBJ databases">
        <title>Draft genome sequence of Methylobacterium brachythecii strain NBRC 107710.</title>
        <authorList>
            <person name="Sun Q."/>
            <person name="Mori K."/>
        </authorList>
    </citation>
    <scope>NUCLEOTIDE SEQUENCE</scope>
    <source>
        <strain evidence="4">NBRC 107710</strain>
    </source>
</reference>
<name>A0A7W6F5W6_9HYPH</name>
<dbReference type="CDD" id="cd06223">
    <property type="entry name" value="PRTases_typeI"/>
    <property type="match status" value="1"/>
</dbReference>
<dbReference type="Gene3D" id="3.40.50.2020">
    <property type="match status" value="1"/>
</dbReference>
<dbReference type="InterPro" id="IPR051910">
    <property type="entry name" value="ComF/GntX_DNA_util-trans"/>
</dbReference>
<comment type="similarity">
    <text evidence="1">Belongs to the ComF/GntX family.</text>
</comment>
<feature type="domain" description="Double zinc ribbon" evidence="3">
    <location>
        <begin position="1"/>
        <end position="44"/>
    </location>
</feature>
<evidence type="ECO:0000259" key="3">
    <source>
        <dbReference type="Pfam" id="PF18912"/>
    </source>
</evidence>
<dbReference type="Pfam" id="PF18912">
    <property type="entry name" value="DZR_2"/>
    <property type="match status" value="1"/>
</dbReference>
<dbReference type="SUPFAM" id="SSF53271">
    <property type="entry name" value="PRTase-like"/>
    <property type="match status" value="1"/>
</dbReference>
<proteinExistence type="inferred from homology"/>